<dbReference type="Gene3D" id="1.10.8.10">
    <property type="entry name" value="DNA helicase RuvA subunit, C-terminal domain"/>
    <property type="match status" value="1"/>
</dbReference>
<dbReference type="InterPro" id="IPR012340">
    <property type="entry name" value="NA-bd_OB-fold"/>
</dbReference>
<dbReference type="Proteomes" id="UP000267268">
    <property type="component" value="Chromosome 1"/>
</dbReference>
<dbReference type="SUPFAM" id="SSF46929">
    <property type="entry name" value="DNA helicase RuvA subunit, C-terminal domain"/>
    <property type="match status" value="1"/>
</dbReference>
<dbReference type="Pfam" id="PF01330">
    <property type="entry name" value="RuvA_N"/>
    <property type="match status" value="1"/>
</dbReference>
<dbReference type="AlphaFoldDB" id="A0A3S9P2Z3"/>
<dbReference type="CDD" id="cd14332">
    <property type="entry name" value="UBA_RuvA_C"/>
    <property type="match status" value="1"/>
</dbReference>
<dbReference type="SMART" id="SM00278">
    <property type="entry name" value="HhH1"/>
    <property type="match status" value="2"/>
</dbReference>
<dbReference type="GO" id="GO:0000400">
    <property type="term" value="F:four-way junction DNA binding"/>
    <property type="evidence" value="ECO:0007669"/>
    <property type="project" value="UniProtKB-UniRule"/>
</dbReference>
<dbReference type="NCBIfam" id="TIGR00084">
    <property type="entry name" value="ruvA"/>
    <property type="match status" value="1"/>
</dbReference>
<comment type="subcellular location">
    <subcellularLocation>
        <location evidence="6">Cytoplasm</location>
    </subcellularLocation>
</comment>
<name>A0A3S9P2Z3_9BACT</name>
<evidence type="ECO:0000256" key="1">
    <source>
        <dbReference type="ARBA" id="ARBA00022490"/>
    </source>
</evidence>
<keyword evidence="3 6" id="KW-0238">DNA-binding</keyword>
<comment type="subunit">
    <text evidence="6">Homotetramer. Forms an RuvA(8)-RuvB(12)-Holliday junction (HJ) complex. HJ DNA is sandwiched between 2 RuvA tetramers; dsDNA enters through RuvA and exits via RuvB. An RuvB hexamer assembles on each DNA strand where it exits the tetramer. Each RuvB hexamer is contacted by two RuvA subunits (via domain III) on 2 adjacent RuvB subunits; this complex drives branch migration. In the full resolvosome a probable DNA-RuvA(4)-RuvB(12)-RuvC(2) complex forms which resolves the HJ.</text>
</comment>
<evidence type="ECO:0000256" key="5">
    <source>
        <dbReference type="ARBA" id="ARBA00023204"/>
    </source>
</evidence>
<dbReference type="SUPFAM" id="SSF47781">
    <property type="entry name" value="RuvA domain 2-like"/>
    <property type="match status" value="1"/>
</dbReference>
<dbReference type="InterPro" id="IPR010994">
    <property type="entry name" value="RuvA_2-like"/>
</dbReference>
<dbReference type="InterPro" id="IPR013849">
    <property type="entry name" value="DNA_helicase_Holl-junc_RuvA_I"/>
</dbReference>
<accession>A0A3S9P2Z3</accession>
<keyword evidence="10" id="KW-1185">Reference proteome</keyword>
<comment type="domain">
    <text evidence="6">Has three domains with a flexible linker between the domains II and III and assumes an 'L' shape. Domain III is highly mobile and contacts RuvB.</text>
</comment>
<dbReference type="InterPro" id="IPR000085">
    <property type="entry name" value="RuvA"/>
</dbReference>
<evidence type="ECO:0000313" key="9">
    <source>
        <dbReference type="EMBL" id="AZQ62478.1"/>
    </source>
</evidence>
<comment type="caution">
    <text evidence="6">Lacks conserved residue(s) required for the propagation of feature annotation.</text>
</comment>
<keyword evidence="2 6" id="KW-0227">DNA damage</keyword>
<evidence type="ECO:0000259" key="8">
    <source>
        <dbReference type="SMART" id="SM00278"/>
    </source>
</evidence>
<dbReference type="SUPFAM" id="SSF50249">
    <property type="entry name" value="Nucleic acid-binding proteins"/>
    <property type="match status" value="1"/>
</dbReference>
<organism evidence="9 10">
    <name type="scientific">Flammeovirga pectinis</name>
    <dbReference type="NCBI Taxonomy" id="2494373"/>
    <lineage>
        <taxon>Bacteria</taxon>
        <taxon>Pseudomonadati</taxon>
        <taxon>Bacteroidota</taxon>
        <taxon>Cytophagia</taxon>
        <taxon>Cytophagales</taxon>
        <taxon>Flammeovirgaceae</taxon>
        <taxon>Flammeovirga</taxon>
    </lineage>
</organism>
<dbReference type="InterPro" id="IPR003583">
    <property type="entry name" value="Hlx-hairpin-Hlx_DNA-bd_motif"/>
</dbReference>
<dbReference type="GO" id="GO:0048476">
    <property type="term" value="C:Holliday junction resolvase complex"/>
    <property type="evidence" value="ECO:0007669"/>
    <property type="project" value="UniProtKB-UniRule"/>
</dbReference>
<feature type="region of interest" description="Domain III" evidence="6">
    <location>
        <begin position="149"/>
        <end position="200"/>
    </location>
</feature>
<keyword evidence="1 6" id="KW-0963">Cytoplasm</keyword>
<evidence type="ECO:0000256" key="2">
    <source>
        <dbReference type="ARBA" id="ARBA00022763"/>
    </source>
</evidence>
<dbReference type="GO" id="GO:0006310">
    <property type="term" value="P:DNA recombination"/>
    <property type="evidence" value="ECO:0007669"/>
    <property type="project" value="UniProtKB-UniRule"/>
</dbReference>
<dbReference type="KEGG" id="fll:EI427_09570"/>
<feature type="domain" description="Helix-hairpin-helix DNA-binding motif class 1" evidence="8">
    <location>
        <begin position="72"/>
        <end position="91"/>
    </location>
</feature>
<dbReference type="GO" id="GO:0005524">
    <property type="term" value="F:ATP binding"/>
    <property type="evidence" value="ECO:0007669"/>
    <property type="project" value="InterPro"/>
</dbReference>
<proteinExistence type="inferred from homology"/>
<dbReference type="EMBL" id="CP034562">
    <property type="protein sequence ID" value="AZQ62478.1"/>
    <property type="molecule type" value="Genomic_DNA"/>
</dbReference>
<evidence type="ECO:0000256" key="7">
    <source>
        <dbReference type="SAM" id="Phobius"/>
    </source>
</evidence>
<keyword evidence="5 6" id="KW-0234">DNA repair</keyword>
<dbReference type="GO" id="GO:0005737">
    <property type="term" value="C:cytoplasm"/>
    <property type="evidence" value="ECO:0007669"/>
    <property type="project" value="UniProtKB-SubCell"/>
</dbReference>
<gene>
    <name evidence="6 9" type="primary">ruvA</name>
    <name evidence="9" type="ORF">EI427_09570</name>
</gene>
<keyword evidence="7" id="KW-0812">Transmembrane</keyword>
<dbReference type="HAMAP" id="MF_00031">
    <property type="entry name" value="DNA_HJ_migration_RuvA"/>
    <property type="match status" value="1"/>
</dbReference>
<evidence type="ECO:0000256" key="6">
    <source>
        <dbReference type="HAMAP-Rule" id="MF_00031"/>
    </source>
</evidence>
<dbReference type="GO" id="GO:0009378">
    <property type="term" value="F:four-way junction helicase activity"/>
    <property type="evidence" value="ECO:0007669"/>
    <property type="project" value="InterPro"/>
</dbReference>
<dbReference type="Gene3D" id="1.10.150.20">
    <property type="entry name" value="5' to 3' exonuclease, C-terminal subdomain"/>
    <property type="match status" value="1"/>
</dbReference>
<dbReference type="Gene3D" id="2.40.50.140">
    <property type="entry name" value="Nucleic acid-binding proteins"/>
    <property type="match status" value="1"/>
</dbReference>
<dbReference type="OrthoDB" id="5293449at2"/>
<protein>
    <recommendedName>
        <fullName evidence="6">Holliday junction branch migration complex subunit RuvA</fullName>
    </recommendedName>
</protein>
<keyword evidence="4 6" id="KW-0233">DNA recombination</keyword>
<feature type="domain" description="Helix-hairpin-helix DNA-binding motif class 1" evidence="8">
    <location>
        <begin position="107"/>
        <end position="126"/>
    </location>
</feature>
<dbReference type="RefSeq" id="WP_126614020.1">
    <property type="nucleotide sequence ID" value="NZ_CP034562.1"/>
</dbReference>
<comment type="similarity">
    <text evidence="6">Belongs to the RuvA family.</text>
</comment>
<evidence type="ECO:0000256" key="3">
    <source>
        <dbReference type="ARBA" id="ARBA00023125"/>
    </source>
</evidence>
<keyword evidence="7" id="KW-0472">Membrane</keyword>
<dbReference type="InterPro" id="IPR011114">
    <property type="entry name" value="RuvA_C"/>
</dbReference>
<sequence length="200" mass="21976">MYYYIRGKLTKKTPTFGVLDVQGVGYEIRWPLSAFSSVNEGEEYTLFTYLYVKEDVQQLFGFISENDRSLFLLLISISGIGPSTGLAFLSSLSSSEICSAIMYEDVKTVQSVKGVGAKTAQRVVIELKDKISKLQYSGELQHSATPAMAQDSAVTEEAMDALVALGFTRAGAQKSIKLITKKHGNDLTVEKLIKLALKQN</sequence>
<evidence type="ECO:0000313" key="10">
    <source>
        <dbReference type="Proteomes" id="UP000267268"/>
    </source>
</evidence>
<reference evidence="9 10" key="1">
    <citation type="submission" date="2018-12" db="EMBL/GenBank/DDBJ databases">
        <title>Flammeovirga pectinis sp. nov., isolated from the gut of the Korean scallop, Patinopecten yessoensis.</title>
        <authorList>
            <person name="Bae J.-W."/>
            <person name="Jeong Y.-S."/>
            <person name="Kang W."/>
        </authorList>
    </citation>
    <scope>NUCLEOTIDE SEQUENCE [LARGE SCALE GENOMIC DNA]</scope>
    <source>
        <strain evidence="9 10">L12M1</strain>
    </source>
</reference>
<dbReference type="Pfam" id="PF07499">
    <property type="entry name" value="RuvA_C"/>
    <property type="match status" value="1"/>
</dbReference>
<comment type="function">
    <text evidence="6">The RuvA-RuvB-RuvC complex processes Holliday junction (HJ) DNA during genetic recombination and DNA repair, while the RuvA-RuvB complex plays an important role in the rescue of blocked DNA replication forks via replication fork reversal (RFR). RuvA specifically binds to HJ cruciform DNA, conferring on it an open structure. The RuvB hexamer acts as an ATP-dependent pump, pulling dsDNA into and through the RuvAB complex. HJ branch migration allows RuvC to scan DNA until it finds its consensus sequence, where it cleaves and resolves the cruciform DNA.</text>
</comment>
<evidence type="ECO:0000256" key="4">
    <source>
        <dbReference type="ARBA" id="ARBA00023172"/>
    </source>
</evidence>
<dbReference type="GO" id="GO:0009379">
    <property type="term" value="C:Holliday junction helicase complex"/>
    <property type="evidence" value="ECO:0007669"/>
    <property type="project" value="InterPro"/>
</dbReference>
<dbReference type="Pfam" id="PF14520">
    <property type="entry name" value="HHH_5"/>
    <property type="match status" value="1"/>
</dbReference>
<dbReference type="InterPro" id="IPR036267">
    <property type="entry name" value="RuvA_C_sf"/>
</dbReference>
<keyword evidence="7" id="KW-1133">Transmembrane helix</keyword>
<dbReference type="GO" id="GO:0006281">
    <property type="term" value="P:DNA repair"/>
    <property type="evidence" value="ECO:0007669"/>
    <property type="project" value="UniProtKB-UniRule"/>
</dbReference>
<feature type="transmembrane region" description="Helical" evidence="7">
    <location>
        <begin position="70"/>
        <end position="89"/>
    </location>
</feature>